<evidence type="ECO:0000256" key="1">
    <source>
        <dbReference type="SAM" id="Phobius"/>
    </source>
</evidence>
<feature type="transmembrane region" description="Helical" evidence="1">
    <location>
        <begin position="248"/>
        <end position="268"/>
    </location>
</feature>
<keyword evidence="1" id="KW-0812">Transmembrane</keyword>
<dbReference type="Proteomes" id="UP001235030">
    <property type="component" value="Chromosome"/>
</dbReference>
<dbReference type="PANTHER" id="PTHR37305:SF1">
    <property type="entry name" value="MEMBRANE PROTEIN"/>
    <property type="match status" value="1"/>
</dbReference>
<organism evidence="2 3">
    <name type="scientific">Terrisporobacter mayombei</name>
    <dbReference type="NCBI Taxonomy" id="1541"/>
    <lineage>
        <taxon>Bacteria</taxon>
        <taxon>Bacillati</taxon>
        <taxon>Bacillota</taxon>
        <taxon>Clostridia</taxon>
        <taxon>Peptostreptococcales</taxon>
        <taxon>Peptostreptococcaceae</taxon>
        <taxon>Terrisporobacter</taxon>
    </lineage>
</organism>
<dbReference type="PANTHER" id="PTHR37305">
    <property type="entry name" value="INTEGRAL MEMBRANE PROTEIN-RELATED"/>
    <property type="match status" value="1"/>
</dbReference>
<accession>A0ABY9Q6Y7</accession>
<name>A0ABY9Q6Y7_9FIRM</name>
<dbReference type="EMBL" id="CP101637">
    <property type="protein sequence ID" value="WMT82995.1"/>
    <property type="molecule type" value="Genomic_DNA"/>
</dbReference>
<protein>
    <recommendedName>
        <fullName evidence="4">ABC transporter permease</fullName>
    </recommendedName>
</protein>
<evidence type="ECO:0000313" key="3">
    <source>
        <dbReference type="Proteomes" id="UP001235030"/>
    </source>
</evidence>
<keyword evidence="1" id="KW-0472">Membrane</keyword>
<evidence type="ECO:0000313" key="2">
    <source>
        <dbReference type="EMBL" id="WMT82995.1"/>
    </source>
</evidence>
<dbReference type="RefSeq" id="WP_228105269.1">
    <property type="nucleotide sequence ID" value="NZ_CP101637.1"/>
</dbReference>
<proteinExistence type="predicted"/>
<reference evidence="2 3" key="1">
    <citation type="submission" date="2022-07" db="EMBL/GenBank/DDBJ databases">
        <title>Genome sequence of Terrisporobacter mayombei DSM6539.</title>
        <authorList>
            <person name="Boeer T."/>
            <person name="Bengelsdorf F.R."/>
            <person name="Daniel R."/>
            <person name="Poehlein A."/>
        </authorList>
    </citation>
    <scope>NUCLEOTIDE SEQUENCE [LARGE SCALE GENOMIC DNA]</scope>
    <source>
        <strain evidence="2 3">DSM 6539</strain>
    </source>
</reference>
<keyword evidence="3" id="KW-1185">Reference proteome</keyword>
<feature type="transmembrane region" description="Helical" evidence="1">
    <location>
        <begin position="117"/>
        <end position="137"/>
    </location>
</feature>
<feature type="transmembrane region" description="Helical" evidence="1">
    <location>
        <begin position="226"/>
        <end position="242"/>
    </location>
</feature>
<keyword evidence="1" id="KW-1133">Transmembrane helix</keyword>
<feature type="transmembrane region" description="Helical" evidence="1">
    <location>
        <begin position="280"/>
        <end position="300"/>
    </location>
</feature>
<feature type="transmembrane region" description="Helical" evidence="1">
    <location>
        <begin position="158"/>
        <end position="178"/>
    </location>
</feature>
<feature type="transmembrane region" description="Helical" evidence="1">
    <location>
        <begin position="312"/>
        <end position="330"/>
    </location>
</feature>
<evidence type="ECO:0008006" key="4">
    <source>
        <dbReference type="Google" id="ProtNLM"/>
    </source>
</evidence>
<sequence length="336" mass="37788">MLKWEIKKILKDKSSIITLLLMILLFIQISFMKPMLETQHEYVNEKTNEYVVDNRSKDVIANENLKQKVNSIKLMSDLSYNNNKSLIDISKEKLSLDKGSKYEKVDFYKVWIYRLDFSLSIMIMLIIIVMLVSNSYTDEVVSNTSPIILSSKEKNKVLYSKIGLSILIPVLMYGLYIGGTWLITYMQYGAPLNENLQAYRICDVAVLAKAITINQFALIKILTTSLMLIGISTVSMLISFLSDNSVKSIGLTVGFVVLGKVLTVFKFLPKFVIGLLSANYIDVITGMCQISGVYNGNIYILSKSVDVSNLSISMYGLIVVFGILGSTYTIKKVLTK</sequence>
<gene>
    <name evidence="2" type="ORF">TEMA_34930</name>
</gene>